<dbReference type="InterPro" id="IPR013320">
    <property type="entry name" value="ConA-like_dom_sf"/>
</dbReference>
<dbReference type="InterPro" id="IPR000757">
    <property type="entry name" value="Beta-glucanase-like"/>
</dbReference>
<proteinExistence type="predicted"/>
<organism evidence="2 3">
    <name type="scientific">Vitrella brassicaformis (strain CCMP3155)</name>
    <dbReference type="NCBI Taxonomy" id="1169540"/>
    <lineage>
        <taxon>Eukaryota</taxon>
        <taxon>Sar</taxon>
        <taxon>Alveolata</taxon>
        <taxon>Colpodellida</taxon>
        <taxon>Vitrellaceae</taxon>
        <taxon>Vitrella</taxon>
    </lineage>
</organism>
<dbReference type="PROSITE" id="PS51762">
    <property type="entry name" value="GH16_2"/>
    <property type="match status" value="1"/>
</dbReference>
<name>A0A0G4EBU5_VITBC</name>
<gene>
    <name evidence="2" type="ORF">Vbra_3586</name>
</gene>
<evidence type="ECO:0000313" key="3">
    <source>
        <dbReference type="Proteomes" id="UP000041254"/>
    </source>
</evidence>
<dbReference type="VEuPathDB" id="CryptoDB:Vbra_3586"/>
<dbReference type="EMBL" id="CDMY01000130">
    <property type="protein sequence ID" value="CEL93007.1"/>
    <property type="molecule type" value="Genomic_DNA"/>
</dbReference>
<reference evidence="2 3" key="1">
    <citation type="submission" date="2014-11" db="EMBL/GenBank/DDBJ databases">
        <authorList>
            <person name="Zhu J."/>
            <person name="Qi W."/>
            <person name="Song R."/>
        </authorList>
    </citation>
    <scope>NUCLEOTIDE SEQUENCE [LARGE SCALE GENOMIC DNA]</scope>
</reference>
<dbReference type="Gene3D" id="2.60.120.200">
    <property type="match status" value="1"/>
</dbReference>
<dbReference type="GO" id="GO:0005975">
    <property type="term" value="P:carbohydrate metabolic process"/>
    <property type="evidence" value="ECO:0007669"/>
    <property type="project" value="InterPro"/>
</dbReference>
<evidence type="ECO:0000313" key="2">
    <source>
        <dbReference type="EMBL" id="CEL93007.1"/>
    </source>
</evidence>
<protein>
    <recommendedName>
        <fullName evidence="1">GH16 domain-containing protein</fullName>
    </recommendedName>
</protein>
<accession>A0A0G4EBU5</accession>
<dbReference type="AlphaFoldDB" id="A0A0G4EBU5"/>
<dbReference type="GO" id="GO:0004553">
    <property type="term" value="F:hydrolase activity, hydrolyzing O-glycosyl compounds"/>
    <property type="evidence" value="ECO:0007669"/>
    <property type="project" value="InterPro"/>
</dbReference>
<keyword evidence="3" id="KW-1185">Reference proteome</keyword>
<dbReference type="InParanoid" id="A0A0G4EBU5"/>
<sequence>MHSIEDMLCFIFPETCPLPLTPSPFLTARHLSYEPDMSDEFDSRGLNESRWDLRRDDCGIGNDTICSPENVMVEGGLLKLRGRLDGPLALGAGIVAKTPMTHGACEVKLRFKDRFGWHEAAWARGVPAMASRGDFDWGAFNRLEIDMFENWFNGHMTQGGYMWLGEEETARAMDKPFFRAEGKTFVGHLPFTGNDYPYSAIPRPHKWHIYGYEANDKYWAFYIGGKLMYGGKKEIIDVRDIYSLPNFRPQHFVMFNVLATKGQSLRDGIEPTAGMDVDWVRCYSYNDQEGAASAHMSGIWETYPRLMPECISDPTRVDDPEWTNGSCRRQDVVAGAGPDGGQTATWYQLAIKLMQRLRNETGMTSEDIAPICQQLDGGRGERRVTMGNESWVPLAYAVCASRVLPRALK</sequence>
<dbReference type="SUPFAM" id="SSF49899">
    <property type="entry name" value="Concanavalin A-like lectins/glucanases"/>
    <property type="match status" value="1"/>
</dbReference>
<dbReference type="Proteomes" id="UP000041254">
    <property type="component" value="Unassembled WGS sequence"/>
</dbReference>
<evidence type="ECO:0000259" key="1">
    <source>
        <dbReference type="PROSITE" id="PS51762"/>
    </source>
</evidence>
<feature type="domain" description="GH16" evidence="1">
    <location>
        <begin position="26"/>
        <end position="288"/>
    </location>
</feature>